<evidence type="ECO:0000313" key="1">
    <source>
        <dbReference type="EMBL" id="MEN2469640.1"/>
    </source>
</evidence>
<dbReference type="Proteomes" id="UP001466933">
    <property type="component" value="Unassembled WGS sequence"/>
</dbReference>
<proteinExistence type="predicted"/>
<name>A0ABU9WC67_9BURK</name>
<comment type="caution">
    <text evidence="1">The sequence shown here is derived from an EMBL/GenBank/DDBJ whole genome shotgun (WGS) entry which is preliminary data.</text>
</comment>
<reference evidence="1 2" key="1">
    <citation type="submission" date="2024-05" db="EMBL/GenBank/DDBJ databases">
        <title>Burkholderia sp. Nov. a novel bacteria isolated from rhizosphere soil of Camellia sinensis.</title>
        <authorList>
            <person name="Dong Y."/>
        </authorList>
    </citation>
    <scope>NUCLEOTIDE SEQUENCE [LARGE SCALE GENOMIC DNA]</scope>
    <source>
        <strain evidence="1 2">GS2Y</strain>
    </source>
</reference>
<dbReference type="EMBL" id="JBCPYA010000002">
    <property type="protein sequence ID" value="MEN2469640.1"/>
    <property type="molecule type" value="Genomic_DNA"/>
</dbReference>
<keyword evidence="2" id="KW-1185">Reference proteome</keyword>
<accession>A0ABU9WC67</accession>
<evidence type="ECO:0000313" key="2">
    <source>
        <dbReference type="Proteomes" id="UP001466933"/>
    </source>
</evidence>
<organism evidence="1 2">
    <name type="scientific">Burkholderia theae</name>
    <dbReference type="NCBI Taxonomy" id="3143496"/>
    <lineage>
        <taxon>Bacteria</taxon>
        <taxon>Pseudomonadati</taxon>
        <taxon>Pseudomonadota</taxon>
        <taxon>Betaproteobacteria</taxon>
        <taxon>Burkholderiales</taxon>
        <taxon>Burkholderiaceae</taxon>
        <taxon>Burkholderia</taxon>
    </lineage>
</organism>
<dbReference type="RefSeq" id="WP_343491345.1">
    <property type="nucleotide sequence ID" value="NZ_JBCPYA010000002.1"/>
</dbReference>
<protein>
    <submittedName>
        <fullName evidence="1">Uncharacterized protein</fullName>
    </submittedName>
</protein>
<sequence length="63" mass="7072">MSPHFGRWMGPFFQEIMTALYDVGQQKTMTRGAGLSLTKTFRLLTICVLTDFVERRGIDGAAC</sequence>
<gene>
    <name evidence="1" type="ORF">VOI36_07000</name>
</gene>